<dbReference type="AlphaFoldDB" id="A0A2N9GBD3"/>
<dbReference type="EMBL" id="OIVN01002024">
    <property type="protein sequence ID" value="SPC99917.1"/>
    <property type="molecule type" value="Genomic_DNA"/>
</dbReference>
<reference evidence="1" key="1">
    <citation type="submission" date="2018-02" db="EMBL/GenBank/DDBJ databases">
        <authorList>
            <person name="Cohen D.B."/>
            <person name="Kent A.D."/>
        </authorList>
    </citation>
    <scope>NUCLEOTIDE SEQUENCE</scope>
</reference>
<gene>
    <name evidence="1" type="ORF">FSB_LOCUS27799</name>
</gene>
<proteinExistence type="predicted"/>
<accession>A0A2N9GBD3</accession>
<evidence type="ECO:0000313" key="1">
    <source>
        <dbReference type="EMBL" id="SPC99917.1"/>
    </source>
</evidence>
<sequence>MASLAMAKSIRLSSLLGWDYGSKSFAAPNIDSRGCS</sequence>
<protein>
    <submittedName>
        <fullName evidence="1">Uncharacterized protein</fullName>
    </submittedName>
</protein>
<name>A0A2N9GBD3_FAGSY</name>
<organism evidence="1">
    <name type="scientific">Fagus sylvatica</name>
    <name type="common">Beechnut</name>
    <dbReference type="NCBI Taxonomy" id="28930"/>
    <lineage>
        <taxon>Eukaryota</taxon>
        <taxon>Viridiplantae</taxon>
        <taxon>Streptophyta</taxon>
        <taxon>Embryophyta</taxon>
        <taxon>Tracheophyta</taxon>
        <taxon>Spermatophyta</taxon>
        <taxon>Magnoliopsida</taxon>
        <taxon>eudicotyledons</taxon>
        <taxon>Gunneridae</taxon>
        <taxon>Pentapetalae</taxon>
        <taxon>rosids</taxon>
        <taxon>fabids</taxon>
        <taxon>Fagales</taxon>
        <taxon>Fagaceae</taxon>
        <taxon>Fagus</taxon>
    </lineage>
</organism>